<feature type="non-terminal residue" evidence="2">
    <location>
        <position position="1"/>
    </location>
</feature>
<evidence type="ECO:0000313" key="2">
    <source>
        <dbReference type="EMBL" id="CAE7581193.1"/>
    </source>
</evidence>
<keyword evidence="3" id="KW-1185">Reference proteome</keyword>
<sequence>VGDPAPRAERPPAAQRSLGSASGSDGDECGCAAPQLEAHRDGLGQRGGAVGLGLWAFRHLPVWYYAASLGCHHRAPDGGTVPFRSGCQPSGPGWAAAHATRRGSSTAQPSPHRRAPTGERLCRRPSTALCGGWRLHGCCHFPLGQEL</sequence>
<dbReference type="EMBL" id="CAJNJA010027637">
    <property type="protein sequence ID" value="CAE7581193.1"/>
    <property type="molecule type" value="Genomic_DNA"/>
</dbReference>
<dbReference type="AlphaFoldDB" id="A0A812UJD5"/>
<feature type="non-terminal residue" evidence="2">
    <location>
        <position position="147"/>
    </location>
</feature>
<evidence type="ECO:0000313" key="3">
    <source>
        <dbReference type="Proteomes" id="UP000601435"/>
    </source>
</evidence>
<proteinExistence type="predicted"/>
<accession>A0A812UJD5</accession>
<organism evidence="2 3">
    <name type="scientific">Symbiodinium necroappetens</name>
    <dbReference type="NCBI Taxonomy" id="1628268"/>
    <lineage>
        <taxon>Eukaryota</taxon>
        <taxon>Sar</taxon>
        <taxon>Alveolata</taxon>
        <taxon>Dinophyceae</taxon>
        <taxon>Suessiales</taxon>
        <taxon>Symbiodiniaceae</taxon>
        <taxon>Symbiodinium</taxon>
    </lineage>
</organism>
<dbReference type="Proteomes" id="UP000601435">
    <property type="component" value="Unassembled WGS sequence"/>
</dbReference>
<reference evidence="2" key="1">
    <citation type="submission" date="2021-02" db="EMBL/GenBank/DDBJ databases">
        <authorList>
            <person name="Dougan E. K."/>
            <person name="Rhodes N."/>
            <person name="Thang M."/>
            <person name="Chan C."/>
        </authorList>
    </citation>
    <scope>NUCLEOTIDE SEQUENCE</scope>
</reference>
<protein>
    <submittedName>
        <fullName evidence="2">Uncharacterized protein</fullName>
    </submittedName>
</protein>
<gene>
    <name evidence="2" type="ORF">SNEC2469_LOCUS16886</name>
</gene>
<feature type="region of interest" description="Disordered" evidence="1">
    <location>
        <begin position="1"/>
        <end position="26"/>
    </location>
</feature>
<feature type="region of interest" description="Disordered" evidence="1">
    <location>
        <begin position="89"/>
        <end position="119"/>
    </location>
</feature>
<name>A0A812UJD5_9DINO</name>
<feature type="compositionally biased region" description="Basic and acidic residues" evidence="1">
    <location>
        <begin position="1"/>
        <end position="10"/>
    </location>
</feature>
<comment type="caution">
    <text evidence="2">The sequence shown here is derived from an EMBL/GenBank/DDBJ whole genome shotgun (WGS) entry which is preliminary data.</text>
</comment>
<evidence type="ECO:0000256" key="1">
    <source>
        <dbReference type="SAM" id="MobiDB-lite"/>
    </source>
</evidence>